<name>A0A0F9W331_9ZZZZ</name>
<comment type="caution">
    <text evidence="5">The sequence shown here is derived from an EMBL/GenBank/DDBJ whole genome shotgun (WGS) entry which is preliminary data.</text>
</comment>
<dbReference type="InterPro" id="IPR036451">
    <property type="entry name" value="CblAdoTrfase-like_sf"/>
</dbReference>
<dbReference type="SUPFAM" id="SSF89028">
    <property type="entry name" value="Cobalamin adenosyltransferase-like"/>
    <property type="match status" value="1"/>
</dbReference>
<evidence type="ECO:0000256" key="2">
    <source>
        <dbReference type="ARBA" id="ARBA00022741"/>
    </source>
</evidence>
<organism evidence="5">
    <name type="scientific">marine sediment metagenome</name>
    <dbReference type="NCBI Taxonomy" id="412755"/>
    <lineage>
        <taxon>unclassified sequences</taxon>
        <taxon>metagenomes</taxon>
        <taxon>ecological metagenomes</taxon>
    </lineage>
</organism>
<dbReference type="InterPro" id="IPR016030">
    <property type="entry name" value="CblAdoTrfase-like"/>
</dbReference>
<keyword evidence="1" id="KW-0808">Transferase</keyword>
<dbReference type="PANTHER" id="PTHR12213">
    <property type="entry name" value="CORRINOID ADENOSYLTRANSFERASE"/>
    <property type="match status" value="1"/>
</dbReference>
<dbReference type="NCBIfam" id="TIGR00636">
    <property type="entry name" value="PduO_Nterm"/>
    <property type="match status" value="1"/>
</dbReference>
<dbReference type="GO" id="GO:0008817">
    <property type="term" value="F:corrinoid adenosyltransferase activity"/>
    <property type="evidence" value="ECO:0007669"/>
    <property type="project" value="TreeGrafter"/>
</dbReference>
<evidence type="ECO:0000256" key="1">
    <source>
        <dbReference type="ARBA" id="ARBA00022679"/>
    </source>
</evidence>
<dbReference type="AlphaFoldDB" id="A0A0F9W331"/>
<accession>A0A0F9W331</accession>
<evidence type="ECO:0000256" key="3">
    <source>
        <dbReference type="ARBA" id="ARBA00022840"/>
    </source>
</evidence>
<gene>
    <name evidence="5" type="ORF">LCGC14_0333590</name>
</gene>
<protein>
    <recommendedName>
        <fullName evidence="4">Cobalamin adenosyltransferase-like domain-containing protein</fullName>
    </recommendedName>
</protein>
<dbReference type="Gene3D" id="1.20.1200.10">
    <property type="entry name" value="Cobalamin adenosyltransferase-like"/>
    <property type="match status" value="1"/>
</dbReference>
<proteinExistence type="predicted"/>
<evidence type="ECO:0000259" key="4">
    <source>
        <dbReference type="Pfam" id="PF01923"/>
    </source>
</evidence>
<keyword evidence="2" id="KW-0547">Nucleotide-binding</keyword>
<reference evidence="5" key="1">
    <citation type="journal article" date="2015" name="Nature">
        <title>Complex archaea that bridge the gap between prokaryotes and eukaryotes.</title>
        <authorList>
            <person name="Spang A."/>
            <person name="Saw J.H."/>
            <person name="Jorgensen S.L."/>
            <person name="Zaremba-Niedzwiedzka K."/>
            <person name="Martijn J."/>
            <person name="Lind A.E."/>
            <person name="van Eijk R."/>
            <person name="Schleper C."/>
            <person name="Guy L."/>
            <person name="Ettema T.J."/>
        </authorList>
    </citation>
    <scope>NUCLEOTIDE SEQUENCE</scope>
</reference>
<feature type="domain" description="Cobalamin adenosyltransferase-like" evidence="4">
    <location>
        <begin position="5"/>
        <end position="169"/>
    </location>
</feature>
<dbReference type="GO" id="GO:0005524">
    <property type="term" value="F:ATP binding"/>
    <property type="evidence" value="ECO:0007669"/>
    <property type="project" value="UniProtKB-KW"/>
</dbReference>
<evidence type="ECO:0000313" key="5">
    <source>
        <dbReference type="EMBL" id="KKN80071.1"/>
    </source>
</evidence>
<dbReference type="PANTHER" id="PTHR12213:SF0">
    <property type="entry name" value="CORRINOID ADENOSYLTRANSFERASE MMAB"/>
    <property type="match status" value="1"/>
</dbReference>
<dbReference type="InterPro" id="IPR029499">
    <property type="entry name" value="PduO-typ"/>
</dbReference>
<keyword evidence="3" id="KW-0067">ATP-binding</keyword>
<dbReference type="EMBL" id="LAZR01000237">
    <property type="protein sequence ID" value="KKN80071.1"/>
    <property type="molecule type" value="Genomic_DNA"/>
</dbReference>
<sequence length="183" mass="19562">MNDKIYTKAGDDGWTRSLGDQAVRKSDALMEAMGTLDELNSHVGSCLSAVGHHDSIDQTLRAVQTDLLAIGSMLAAGGGVTIRAVRIEVESVDRLEAAIDAASQRVAPLTQFVTPGGVELASRLHITRTVCRRSERRIVAAGDGGGDVPPVVLQYVNRLGDLLFALARLANESAGTAERRWER</sequence>
<dbReference type="Pfam" id="PF01923">
    <property type="entry name" value="Cob_adeno_trans"/>
    <property type="match status" value="1"/>
</dbReference>